<dbReference type="AlphaFoldDB" id="A0ABD4JFU6"/>
<organism evidence="1 2">
    <name type="scientific">Campylobacter californiensis</name>
    <dbReference type="NCBI Taxonomy" id="1032243"/>
    <lineage>
        <taxon>Bacteria</taxon>
        <taxon>Pseudomonadati</taxon>
        <taxon>Campylobacterota</taxon>
        <taxon>Epsilonproteobacteria</taxon>
        <taxon>Campylobacterales</taxon>
        <taxon>Campylobacteraceae</taxon>
        <taxon>Campylobacter</taxon>
    </lineage>
</organism>
<comment type="caution">
    <text evidence="1">The sequence shown here is derived from an EMBL/GenBank/DDBJ whole genome shotgun (WGS) entry which is preliminary data.</text>
</comment>
<evidence type="ECO:0000313" key="1">
    <source>
        <dbReference type="EMBL" id="MBE2985654.1"/>
    </source>
</evidence>
<sequence>MNFIDEKAKRVKYLRVLEKFAKFATSSLKRDDFDEEAFRARVAKNAEIISKVESVYLDQPYTKALEEFINLLITNAKKDELLKSANALDKLRKSKTYKKDKHKNKFKDED</sequence>
<proteinExistence type="predicted"/>
<protein>
    <submittedName>
        <fullName evidence="1">Uncharacterized protein</fullName>
    </submittedName>
</protein>
<reference evidence="1 2" key="1">
    <citation type="submission" date="2020-10" db="EMBL/GenBank/DDBJ databases">
        <title>Campylobacter californiensis sp. nov. isolated from cattle and feral swine in California.</title>
        <authorList>
            <person name="Miller W.G."/>
        </authorList>
    </citation>
    <scope>NUCLEOTIDE SEQUENCE [LARGE SCALE GENOMIC DNA]</scope>
    <source>
        <strain evidence="1 2">RM12919</strain>
    </source>
</reference>
<accession>A0ABD4JFU6</accession>
<name>A0ABD4JFU6_9BACT</name>
<evidence type="ECO:0000313" key="2">
    <source>
        <dbReference type="Proteomes" id="UP001318760"/>
    </source>
</evidence>
<dbReference type="Proteomes" id="UP001318760">
    <property type="component" value="Unassembled WGS sequence"/>
</dbReference>
<dbReference type="RefSeq" id="WP_336613025.1">
    <property type="nucleotide sequence ID" value="NZ_JADBHS010000001.1"/>
</dbReference>
<gene>
    <name evidence="1" type="ORF">CCAL12919_00695</name>
</gene>
<dbReference type="EMBL" id="JADBHS010000001">
    <property type="protein sequence ID" value="MBE2985654.1"/>
    <property type="molecule type" value="Genomic_DNA"/>
</dbReference>